<dbReference type="HAMAP" id="MF_00409">
    <property type="entry name" value="LpxK"/>
    <property type="match status" value="1"/>
</dbReference>
<name>A0ABQ6DVN4_9GAMM</name>
<evidence type="ECO:0000256" key="3">
    <source>
        <dbReference type="ARBA" id="ARBA00012071"/>
    </source>
</evidence>
<evidence type="ECO:0000256" key="8">
    <source>
        <dbReference type="ARBA" id="ARBA00022741"/>
    </source>
</evidence>
<dbReference type="EC" id="2.7.1.130" evidence="3 13"/>
<dbReference type="Proteomes" id="UP001157353">
    <property type="component" value="Unassembled WGS sequence"/>
</dbReference>
<dbReference type="RefSeq" id="WP_284202225.1">
    <property type="nucleotide sequence ID" value="NZ_BSPQ01000001.1"/>
</dbReference>
<keyword evidence="11 13" id="KW-0443">Lipid metabolism</keyword>
<dbReference type="PANTHER" id="PTHR42724">
    <property type="entry name" value="TETRAACYLDISACCHARIDE 4'-KINASE"/>
    <property type="match status" value="1"/>
</dbReference>
<keyword evidence="7 13" id="KW-0808">Transferase</keyword>
<keyword evidence="6 13" id="KW-0441">Lipid A biosynthesis</keyword>
<keyword evidence="8 13" id="KW-0547">Nucleotide-binding</keyword>
<gene>
    <name evidence="13 14" type="primary">lpxK</name>
    <name evidence="14" type="ORF">GCM10007916_01760</name>
</gene>
<keyword evidence="5 13" id="KW-0444">Lipid biosynthesis</keyword>
<keyword evidence="10 13" id="KW-0067">ATP-binding</keyword>
<dbReference type="PANTHER" id="PTHR42724:SF1">
    <property type="entry name" value="TETRAACYLDISACCHARIDE 4'-KINASE, MITOCHONDRIAL-RELATED"/>
    <property type="match status" value="1"/>
</dbReference>
<comment type="function">
    <text evidence="1 13">Transfers the gamma-phosphate of ATP to the 4'-position of a tetraacyldisaccharide 1-phosphate intermediate (termed DS-1-P) to form tetraacyldisaccharide 1,4'-bis-phosphate (lipid IVA).</text>
</comment>
<evidence type="ECO:0000256" key="13">
    <source>
        <dbReference type="HAMAP-Rule" id="MF_00409"/>
    </source>
</evidence>
<evidence type="ECO:0000313" key="14">
    <source>
        <dbReference type="EMBL" id="GLS89109.1"/>
    </source>
</evidence>
<evidence type="ECO:0000256" key="2">
    <source>
        <dbReference type="ARBA" id="ARBA00004870"/>
    </source>
</evidence>
<evidence type="ECO:0000256" key="10">
    <source>
        <dbReference type="ARBA" id="ARBA00022840"/>
    </source>
</evidence>
<evidence type="ECO:0000256" key="1">
    <source>
        <dbReference type="ARBA" id="ARBA00002274"/>
    </source>
</evidence>
<comment type="pathway">
    <text evidence="2 13">Glycolipid biosynthesis; lipid IV(A) biosynthesis; lipid IV(A) from (3R)-3-hydroxytetradecanoyl-[acyl-carrier-protein] and UDP-N-acetyl-alpha-D-glucosamine: step 6/6.</text>
</comment>
<comment type="similarity">
    <text evidence="13">Belongs to the LpxK family.</text>
</comment>
<evidence type="ECO:0000256" key="5">
    <source>
        <dbReference type="ARBA" id="ARBA00022516"/>
    </source>
</evidence>
<feature type="binding site" evidence="13">
    <location>
        <begin position="54"/>
        <end position="61"/>
    </location>
    <ligand>
        <name>ATP</name>
        <dbReference type="ChEBI" id="CHEBI:30616"/>
    </ligand>
</feature>
<dbReference type="EMBL" id="BSPQ01000001">
    <property type="protein sequence ID" value="GLS89109.1"/>
    <property type="molecule type" value="Genomic_DNA"/>
</dbReference>
<evidence type="ECO:0000256" key="7">
    <source>
        <dbReference type="ARBA" id="ARBA00022679"/>
    </source>
</evidence>
<reference evidence="15" key="1">
    <citation type="journal article" date="2019" name="Int. J. Syst. Evol. Microbiol.">
        <title>The Global Catalogue of Microorganisms (GCM) 10K type strain sequencing project: providing services to taxonomists for standard genome sequencing and annotation.</title>
        <authorList>
            <consortium name="The Broad Institute Genomics Platform"/>
            <consortium name="The Broad Institute Genome Sequencing Center for Infectious Disease"/>
            <person name="Wu L."/>
            <person name="Ma J."/>
        </authorList>
    </citation>
    <scope>NUCLEOTIDE SEQUENCE [LARGE SCALE GENOMIC DNA]</scope>
    <source>
        <strain evidence="15">NBRC 103166</strain>
    </source>
</reference>
<evidence type="ECO:0000256" key="9">
    <source>
        <dbReference type="ARBA" id="ARBA00022777"/>
    </source>
</evidence>
<comment type="caution">
    <text evidence="14">The sequence shown here is derived from an EMBL/GenBank/DDBJ whole genome shotgun (WGS) entry which is preliminary data.</text>
</comment>
<keyword evidence="9 13" id="KW-0418">Kinase</keyword>
<protein>
    <recommendedName>
        <fullName evidence="4 13">Tetraacyldisaccharide 4'-kinase</fullName>
        <ecNumber evidence="3 13">2.7.1.130</ecNumber>
    </recommendedName>
    <alternativeName>
        <fullName evidence="12 13">Lipid A 4'-kinase</fullName>
    </alternativeName>
</protein>
<keyword evidence="15" id="KW-1185">Reference proteome</keyword>
<evidence type="ECO:0000256" key="6">
    <source>
        <dbReference type="ARBA" id="ARBA00022556"/>
    </source>
</evidence>
<dbReference type="InterPro" id="IPR027417">
    <property type="entry name" value="P-loop_NTPase"/>
</dbReference>
<comment type="catalytic activity">
    <reaction evidence="13">
        <text>a lipid A disaccharide + ATP = a lipid IVA + ADP + H(+)</text>
        <dbReference type="Rhea" id="RHEA:67840"/>
        <dbReference type="ChEBI" id="CHEBI:15378"/>
        <dbReference type="ChEBI" id="CHEBI:30616"/>
        <dbReference type="ChEBI" id="CHEBI:176343"/>
        <dbReference type="ChEBI" id="CHEBI:176425"/>
        <dbReference type="ChEBI" id="CHEBI:456216"/>
        <dbReference type="EC" id="2.7.1.130"/>
    </reaction>
</comment>
<dbReference type="SUPFAM" id="SSF52540">
    <property type="entry name" value="P-loop containing nucleoside triphosphate hydrolases"/>
    <property type="match status" value="1"/>
</dbReference>
<dbReference type="Pfam" id="PF02606">
    <property type="entry name" value="LpxK"/>
    <property type="match status" value="1"/>
</dbReference>
<proteinExistence type="inferred from homology"/>
<evidence type="ECO:0000313" key="15">
    <source>
        <dbReference type="Proteomes" id="UP001157353"/>
    </source>
</evidence>
<dbReference type="InterPro" id="IPR003758">
    <property type="entry name" value="LpxK"/>
</dbReference>
<evidence type="ECO:0000256" key="4">
    <source>
        <dbReference type="ARBA" id="ARBA00016436"/>
    </source>
</evidence>
<organism evidence="14 15">
    <name type="scientific">Psychromonas marina</name>
    <dbReference type="NCBI Taxonomy" id="88364"/>
    <lineage>
        <taxon>Bacteria</taxon>
        <taxon>Pseudomonadati</taxon>
        <taxon>Pseudomonadota</taxon>
        <taxon>Gammaproteobacteria</taxon>
        <taxon>Alteromonadales</taxon>
        <taxon>Psychromonadaceae</taxon>
        <taxon>Psychromonas</taxon>
    </lineage>
</organism>
<dbReference type="NCBIfam" id="TIGR00682">
    <property type="entry name" value="lpxK"/>
    <property type="match status" value="1"/>
</dbReference>
<sequence length="320" mass="36240">MKFWYQPLQWWAWVLYPFSLLLFGISKVRRTVLQKSALKNSEPRLPVIVVGNISVGGNGKTPFVIWLCEVLIREGYKPGVISRGYGGKSERYPLLLDSDTQGTEAGDEPVMLFKRLGIPVVVDPKRVNAAKHLSEQCDVDIIITDDGLQHYALARDIEIVVVDGKRRFGNKKLMPMGPLREPLSRLKEVDFIINNGEQADNEVTMLLQPQACKTVDGRNASLPKMAKVNACAAIGYPQRFFNTLAGQHYQLAKQVPFADHHAFKSDDFTQFETNLPLLMTEKDAVKCLKFALPNWWYLPIDAQLPDSFKIQLLQKIKDIK</sequence>
<evidence type="ECO:0000256" key="11">
    <source>
        <dbReference type="ARBA" id="ARBA00023098"/>
    </source>
</evidence>
<accession>A0ABQ6DVN4</accession>
<evidence type="ECO:0000256" key="12">
    <source>
        <dbReference type="ARBA" id="ARBA00029757"/>
    </source>
</evidence>